<proteinExistence type="predicted"/>
<protein>
    <submittedName>
        <fullName evidence="2">Uncharacterized protein</fullName>
    </submittedName>
</protein>
<name>A0A0A9CA65_ARUDO</name>
<keyword evidence="1" id="KW-1133">Transmembrane helix</keyword>
<keyword evidence="1" id="KW-0812">Transmembrane</keyword>
<sequence length="64" mass="7207">MGYFVSNQVIQFHSALAISIHVVVKKPVLILVALLLQSKKGYNWQPLPSPTQFALLFFCLVYAD</sequence>
<evidence type="ECO:0000256" key="1">
    <source>
        <dbReference type="SAM" id="Phobius"/>
    </source>
</evidence>
<reference evidence="2" key="2">
    <citation type="journal article" date="2015" name="Data Brief">
        <title>Shoot transcriptome of the giant reed, Arundo donax.</title>
        <authorList>
            <person name="Barrero R.A."/>
            <person name="Guerrero F.D."/>
            <person name="Moolhuijzen P."/>
            <person name="Goolsby J.A."/>
            <person name="Tidwell J."/>
            <person name="Bellgard S.E."/>
            <person name="Bellgard M.I."/>
        </authorList>
    </citation>
    <scope>NUCLEOTIDE SEQUENCE</scope>
    <source>
        <tissue evidence="2">Shoot tissue taken approximately 20 cm above the soil surface</tissue>
    </source>
</reference>
<keyword evidence="1" id="KW-0472">Membrane</keyword>
<feature type="transmembrane region" description="Helical" evidence="1">
    <location>
        <begin position="12"/>
        <end position="36"/>
    </location>
</feature>
<evidence type="ECO:0000313" key="2">
    <source>
        <dbReference type="EMBL" id="JAD70295.1"/>
    </source>
</evidence>
<organism evidence="2">
    <name type="scientific">Arundo donax</name>
    <name type="common">Giant reed</name>
    <name type="synonym">Donax arundinaceus</name>
    <dbReference type="NCBI Taxonomy" id="35708"/>
    <lineage>
        <taxon>Eukaryota</taxon>
        <taxon>Viridiplantae</taxon>
        <taxon>Streptophyta</taxon>
        <taxon>Embryophyta</taxon>
        <taxon>Tracheophyta</taxon>
        <taxon>Spermatophyta</taxon>
        <taxon>Magnoliopsida</taxon>
        <taxon>Liliopsida</taxon>
        <taxon>Poales</taxon>
        <taxon>Poaceae</taxon>
        <taxon>PACMAD clade</taxon>
        <taxon>Arundinoideae</taxon>
        <taxon>Arundineae</taxon>
        <taxon>Arundo</taxon>
    </lineage>
</organism>
<reference evidence="2" key="1">
    <citation type="submission" date="2014-09" db="EMBL/GenBank/DDBJ databases">
        <authorList>
            <person name="Magalhaes I.L.F."/>
            <person name="Oliveira U."/>
            <person name="Santos F.R."/>
            <person name="Vidigal T.H.D.A."/>
            <person name="Brescovit A.D."/>
            <person name="Santos A.J."/>
        </authorList>
    </citation>
    <scope>NUCLEOTIDE SEQUENCE</scope>
    <source>
        <tissue evidence="2">Shoot tissue taken approximately 20 cm above the soil surface</tissue>
    </source>
</reference>
<accession>A0A0A9CA65</accession>
<dbReference type="EMBL" id="GBRH01227600">
    <property type="protein sequence ID" value="JAD70295.1"/>
    <property type="molecule type" value="Transcribed_RNA"/>
</dbReference>
<dbReference type="AlphaFoldDB" id="A0A0A9CA65"/>